<evidence type="ECO:0000313" key="3">
    <source>
        <dbReference type="Proteomes" id="UP001271640"/>
    </source>
</evidence>
<dbReference type="Proteomes" id="UP001271640">
    <property type="component" value="Unassembled WGS sequence"/>
</dbReference>
<dbReference type="RefSeq" id="WP_319926749.1">
    <property type="nucleotide sequence ID" value="NZ_VCDP01000049.1"/>
</dbReference>
<feature type="domain" description="Thoeris anti-defense 2-like" evidence="1">
    <location>
        <begin position="32"/>
        <end position="95"/>
    </location>
</feature>
<dbReference type="InterPro" id="IPR021361">
    <property type="entry name" value="Tad2-like_dom"/>
</dbReference>
<protein>
    <submittedName>
        <fullName evidence="2">DUF2829 domain-containing protein</fullName>
    </submittedName>
</protein>
<reference evidence="3" key="1">
    <citation type="journal article" date="2024" name="Toxins">
        <title>Genome Sequence Analysis of Native Xenorhabdus Strains Isolated from Entomopathogenic Nematodes in Argentina.</title>
        <authorList>
            <person name="Palma L."/>
            <person name="Frizzo L."/>
            <person name="Kaiser S."/>
            <person name="Berry C."/>
            <person name="Caballero P."/>
            <person name="Bode H.B."/>
            <person name="Del Valle E.E."/>
        </authorList>
    </citation>
    <scope>NUCLEOTIDE SEQUENCE [LARGE SCALE GENOMIC DNA]</scope>
    <source>
        <strain evidence="3">Reich</strain>
    </source>
</reference>
<dbReference type="Pfam" id="PF11195">
    <property type="entry name" value="Tad2-like"/>
    <property type="match status" value="2"/>
</dbReference>
<gene>
    <name evidence="2" type="ORF">FE394_12705</name>
</gene>
<evidence type="ECO:0000259" key="1">
    <source>
        <dbReference type="Pfam" id="PF11195"/>
    </source>
</evidence>
<feature type="domain" description="Thoeris anti-defense 2-like" evidence="1">
    <location>
        <begin position="123"/>
        <end position="192"/>
    </location>
</feature>
<name>A0ABU4SN48_9GAMM</name>
<proteinExistence type="predicted"/>
<dbReference type="EMBL" id="VCDP01000049">
    <property type="protein sequence ID" value="MDX8000040.1"/>
    <property type="molecule type" value="Genomic_DNA"/>
</dbReference>
<keyword evidence="3" id="KW-1185">Reference proteome</keyword>
<organism evidence="2 3">
    <name type="scientific">Xenorhabdus littoralis</name>
    <dbReference type="NCBI Taxonomy" id="2582835"/>
    <lineage>
        <taxon>Bacteria</taxon>
        <taxon>Pseudomonadati</taxon>
        <taxon>Pseudomonadota</taxon>
        <taxon>Gammaproteobacteria</taxon>
        <taxon>Enterobacterales</taxon>
        <taxon>Morganellaceae</taxon>
        <taxon>Xenorhabdus</taxon>
    </lineage>
</organism>
<accession>A0ABU4SN48</accession>
<evidence type="ECO:0000313" key="2">
    <source>
        <dbReference type="EMBL" id="MDX8000040.1"/>
    </source>
</evidence>
<comment type="caution">
    <text evidence="2">The sequence shown here is derived from an EMBL/GenBank/DDBJ whole genome shotgun (WGS) entry which is preliminary data.</text>
</comment>
<sequence>MSEVNKPEMNTAVKCPFNPEQYKSNEIPFHGSFPWAMIQVYLGGRIHRSSWKTADDNVRLVSVPGFGPNLERYDKKNGASIWTPTQDDMVECDWVRLKEDNKPDISCPFNLGQYTLAVIMGSLPWALIQVFLGNKVHRKDWDVSDGYLYLSQKSEKPGGGEEIAQIEKMFKYGQSQSWTPTQGDLMACDWVLWKAGDR</sequence>